<protein>
    <submittedName>
        <fullName evidence="3">Endonuclease domain-containing 1-like protein</fullName>
    </submittedName>
</protein>
<dbReference type="Proteomes" id="UP000290572">
    <property type="component" value="Unassembled WGS sequence"/>
</dbReference>
<feature type="region of interest" description="Disordered" evidence="1">
    <location>
        <begin position="68"/>
        <end position="110"/>
    </location>
</feature>
<keyword evidence="3" id="KW-0540">Nuclease</keyword>
<comment type="caution">
    <text evidence="3">The sequence shown here is derived from an EMBL/GenBank/DDBJ whole genome shotgun (WGS) entry which is preliminary data.</text>
</comment>
<gene>
    <name evidence="3" type="ORF">ROHU_028550</name>
</gene>
<dbReference type="GO" id="GO:0003676">
    <property type="term" value="F:nucleic acid binding"/>
    <property type="evidence" value="ECO:0007669"/>
    <property type="project" value="InterPro"/>
</dbReference>
<keyword evidence="3" id="KW-0255">Endonuclease</keyword>
<dbReference type="Pfam" id="PF01223">
    <property type="entry name" value="Endonuclease_NS"/>
    <property type="match status" value="1"/>
</dbReference>
<name>A0A498M2H9_LABRO</name>
<dbReference type="PANTHER" id="PTHR21472:SF30">
    <property type="entry name" value="ENDONUCLEASE DOMAIN-CONTAINING 1 PROTEIN-RELATED"/>
    <property type="match status" value="1"/>
</dbReference>
<dbReference type="STRING" id="84645.A0A498M2H9"/>
<keyword evidence="3" id="KW-0378">Hydrolase</keyword>
<evidence type="ECO:0000313" key="3">
    <source>
        <dbReference type="EMBL" id="RXN14740.1"/>
    </source>
</evidence>
<dbReference type="InterPro" id="IPR039015">
    <property type="entry name" value="ENDOD1"/>
</dbReference>
<feature type="domain" description="DNA/RNA non-specific endonuclease/pyrophosphatase/phosphodiesterase" evidence="2">
    <location>
        <begin position="302"/>
        <end position="414"/>
    </location>
</feature>
<proteinExistence type="predicted"/>
<dbReference type="Gene3D" id="3.40.570.10">
    <property type="entry name" value="Extracellular Endonuclease, subunit A"/>
    <property type="match status" value="1"/>
</dbReference>
<dbReference type="EMBL" id="QBIY01012881">
    <property type="protein sequence ID" value="RXN14740.1"/>
    <property type="molecule type" value="Genomic_DNA"/>
</dbReference>
<dbReference type="InterPro" id="IPR044925">
    <property type="entry name" value="His-Me_finger_sf"/>
</dbReference>
<accession>A0A498M2H9</accession>
<reference evidence="3 4" key="1">
    <citation type="submission" date="2018-03" db="EMBL/GenBank/DDBJ databases">
        <title>Draft genome sequence of Rohu Carp (Labeo rohita).</title>
        <authorList>
            <person name="Das P."/>
            <person name="Kushwaha B."/>
            <person name="Joshi C.G."/>
            <person name="Kumar D."/>
            <person name="Nagpure N.S."/>
            <person name="Sahoo L."/>
            <person name="Das S.P."/>
            <person name="Bit A."/>
            <person name="Patnaik S."/>
            <person name="Meher P.K."/>
            <person name="Jayasankar P."/>
            <person name="Koringa P.G."/>
            <person name="Patel N.V."/>
            <person name="Hinsu A.T."/>
            <person name="Kumar R."/>
            <person name="Pandey M."/>
            <person name="Agarwal S."/>
            <person name="Srivastava S."/>
            <person name="Singh M."/>
            <person name="Iquebal M.A."/>
            <person name="Jaiswal S."/>
            <person name="Angadi U.B."/>
            <person name="Kumar N."/>
            <person name="Raza M."/>
            <person name="Shah T.M."/>
            <person name="Rai A."/>
            <person name="Jena J.K."/>
        </authorList>
    </citation>
    <scope>NUCLEOTIDE SEQUENCE [LARGE SCALE GENOMIC DNA]</scope>
    <source>
        <strain evidence="3">DASCIFA01</strain>
        <tissue evidence="3">Testis</tissue>
    </source>
</reference>
<evidence type="ECO:0000313" key="4">
    <source>
        <dbReference type="Proteomes" id="UP000290572"/>
    </source>
</evidence>
<sequence>MQPVKAPFWSPFSPSAIVSNLICTSSNGRGSPFRCSRATAPFGRSVSPPSVVSSYAAYSVSDGALPPGAAEPQAPFGCSESPPSEASNHASYSAARGTLPSSAAEPQLPSDAVRVPPSLALNFFTYSTSDGAPSTGAAEPRLPSVAAGALHLIHCCKRDSPFRCSRAAAPFGSSESPSFDICHHAPPLGTCRAHQSDTSSRSSRQTVQGFPIQSKVLTNVNYPTINQMIAQGTMEEIKSITYQNNFFEKQQETIEISKKLIKESSWLMTEVVSDFRGKCAEFFANGISPTILPEPQYKKICQTLKGKVHYATLYNTYKKIPVYSAYKFNKRISCERKKSWCIEPQLDDAGEGPNMVPEPFRQSDNQAVSDDYKDSGYDKGHLAPVFLAGSQGCADATFTLTNAAPQDPSFNRDIFQASHYC</sequence>
<evidence type="ECO:0000256" key="1">
    <source>
        <dbReference type="SAM" id="MobiDB-lite"/>
    </source>
</evidence>
<dbReference type="PANTHER" id="PTHR21472">
    <property type="entry name" value="ENDONUCLEASE DOMAIN-CONTAINING 1 PROTEIN ENDOD1"/>
    <property type="match status" value="1"/>
</dbReference>
<organism evidence="3 4">
    <name type="scientific">Labeo rohita</name>
    <name type="common">Indian major carp</name>
    <name type="synonym">Cyprinus rohita</name>
    <dbReference type="NCBI Taxonomy" id="84645"/>
    <lineage>
        <taxon>Eukaryota</taxon>
        <taxon>Metazoa</taxon>
        <taxon>Chordata</taxon>
        <taxon>Craniata</taxon>
        <taxon>Vertebrata</taxon>
        <taxon>Euteleostomi</taxon>
        <taxon>Actinopterygii</taxon>
        <taxon>Neopterygii</taxon>
        <taxon>Teleostei</taxon>
        <taxon>Ostariophysi</taxon>
        <taxon>Cypriniformes</taxon>
        <taxon>Cyprinidae</taxon>
        <taxon>Labeoninae</taxon>
        <taxon>Labeonini</taxon>
        <taxon>Labeo</taxon>
    </lineage>
</organism>
<dbReference type="InterPro" id="IPR044929">
    <property type="entry name" value="DNA/RNA_non-sp_Endonuclease_sf"/>
</dbReference>
<feature type="region of interest" description="Disordered" evidence="1">
    <location>
        <begin position="352"/>
        <end position="371"/>
    </location>
</feature>
<feature type="compositionally biased region" description="Polar residues" evidence="1">
    <location>
        <begin position="81"/>
        <end position="91"/>
    </location>
</feature>
<dbReference type="SUPFAM" id="SSF54060">
    <property type="entry name" value="His-Me finger endonucleases"/>
    <property type="match status" value="1"/>
</dbReference>
<dbReference type="GO" id="GO:0004519">
    <property type="term" value="F:endonuclease activity"/>
    <property type="evidence" value="ECO:0007669"/>
    <property type="project" value="UniProtKB-KW"/>
</dbReference>
<dbReference type="GO" id="GO:0046872">
    <property type="term" value="F:metal ion binding"/>
    <property type="evidence" value="ECO:0007669"/>
    <property type="project" value="InterPro"/>
</dbReference>
<keyword evidence="4" id="KW-1185">Reference proteome</keyword>
<dbReference type="AlphaFoldDB" id="A0A498M2H9"/>
<dbReference type="GO" id="GO:0016787">
    <property type="term" value="F:hydrolase activity"/>
    <property type="evidence" value="ECO:0007669"/>
    <property type="project" value="InterPro"/>
</dbReference>
<evidence type="ECO:0000259" key="2">
    <source>
        <dbReference type="Pfam" id="PF01223"/>
    </source>
</evidence>
<dbReference type="InterPro" id="IPR001604">
    <property type="entry name" value="Endo_G_ENPP1-like_dom"/>
</dbReference>